<feature type="compositionally biased region" description="Low complexity" evidence="5">
    <location>
        <begin position="75"/>
        <end position="84"/>
    </location>
</feature>
<feature type="compositionally biased region" description="Acidic residues" evidence="5">
    <location>
        <begin position="314"/>
        <end position="324"/>
    </location>
</feature>
<keyword evidence="2 4" id="KW-0863">Zinc-finger</keyword>
<dbReference type="AlphaFoldDB" id="A0A0D1Z4E8"/>
<feature type="region of interest" description="Disordered" evidence="5">
    <location>
        <begin position="129"/>
        <end position="207"/>
    </location>
</feature>
<evidence type="ECO:0000256" key="5">
    <source>
        <dbReference type="SAM" id="MobiDB-lite"/>
    </source>
</evidence>
<keyword evidence="3 4" id="KW-0862">Zinc</keyword>
<dbReference type="GeneID" id="27309728"/>
<feature type="compositionally biased region" description="Polar residues" evidence="5">
    <location>
        <begin position="1026"/>
        <end position="1035"/>
    </location>
</feature>
<feature type="compositionally biased region" description="Polar residues" evidence="5">
    <location>
        <begin position="1063"/>
        <end position="1073"/>
    </location>
</feature>
<feature type="compositionally biased region" description="Polar residues" evidence="5">
    <location>
        <begin position="288"/>
        <end position="303"/>
    </location>
</feature>
<gene>
    <name evidence="7" type="ORF">PV09_01755</name>
</gene>
<feature type="compositionally biased region" description="Low complexity" evidence="5">
    <location>
        <begin position="133"/>
        <end position="155"/>
    </location>
</feature>
<feature type="compositionally biased region" description="Pro residues" evidence="5">
    <location>
        <begin position="329"/>
        <end position="341"/>
    </location>
</feature>
<feature type="region of interest" description="Disordered" evidence="5">
    <location>
        <begin position="728"/>
        <end position="777"/>
    </location>
</feature>
<dbReference type="InParanoid" id="A0A0D1Z4E8"/>
<dbReference type="STRING" id="253628.A0A0D1Z4E8"/>
<dbReference type="Proteomes" id="UP000053259">
    <property type="component" value="Unassembled WGS sequence"/>
</dbReference>
<keyword evidence="1 4" id="KW-0479">Metal-binding</keyword>
<evidence type="ECO:0000256" key="2">
    <source>
        <dbReference type="ARBA" id="ARBA00022771"/>
    </source>
</evidence>
<feature type="region of interest" description="Disordered" evidence="5">
    <location>
        <begin position="938"/>
        <end position="965"/>
    </location>
</feature>
<dbReference type="HOGENOM" id="CLU_008693_0_0_1"/>
<evidence type="ECO:0000256" key="4">
    <source>
        <dbReference type="PROSITE-ProRule" id="PRU00723"/>
    </source>
</evidence>
<dbReference type="SUPFAM" id="SSF90229">
    <property type="entry name" value="CCCH zinc finger"/>
    <property type="match status" value="1"/>
</dbReference>
<evidence type="ECO:0000256" key="1">
    <source>
        <dbReference type="ARBA" id="ARBA00022723"/>
    </source>
</evidence>
<feature type="region of interest" description="Disordered" evidence="5">
    <location>
        <begin position="524"/>
        <end position="584"/>
    </location>
</feature>
<keyword evidence="8" id="KW-1185">Reference proteome</keyword>
<name>A0A0D1Z4E8_9PEZI</name>
<dbReference type="GO" id="GO:0008270">
    <property type="term" value="F:zinc ion binding"/>
    <property type="evidence" value="ECO:0007669"/>
    <property type="project" value="UniProtKB-KW"/>
</dbReference>
<proteinExistence type="predicted"/>
<organism evidence="7 8">
    <name type="scientific">Verruconis gallopava</name>
    <dbReference type="NCBI Taxonomy" id="253628"/>
    <lineage>
        <taxon>Eukaryota</taxon>
        <taxon>Fungi</taxon>
        <taxon>Dikarya</taxon>
        <taxon>Ascomycota</taxon>
        <taxon>Pezizomycotina</taxon>
        <taxon>Dothideomycetes</taxon>
        <taxon>Pleosporomycetidae</taxon>
        <taxon>Venturiales</taxon>
        <taxon>Sympoventuriaceae</taxon>
        <taxon>Verruconis</taxon>
    </lineage>
</organism>
<dbReference type="InterPro" id="IPR036855">
    <property type="entry name" value="Znf_CCCH_sf"/>
</dbReference>
<dbReference type="VEuPathDB" id="FungiDB:PV09_01755"/>
<feature type="domain" description="C3H1-type" evidence="6">
    <location>
        <begin position="1102"/>
        <end position="1122"/>
    </location>
</feature>
<feature type="compositionally biased region" description="Basic and acidic residues" evidence="5">
    <location>
        <begin position="743"/>
        <end position="764"/>
    </location>
</feature>
<accession>A0A0D1Z4E8</accession>
<sequence length="1122" mass="119512">MASNHVHPPDPSLQNVSIFGAEGQDHLPFTDPYSQGSAFPTSFLSDQQASHLNATPPSHSPFNQAPAFSPPAWQSTSTPSASIPSSLPNQYLTANHGYYPLPTSSSGSAFVAGHGSPFTNVDPSLYRQGDVRSFGSSPGLSSTASRSASAIAPAPLQRGSPATPSAVSTPGTSTQGVVSQSVAIQQRPLPPSQSVANGNAAAHVRTAPKGTQSGNFIIVTLEDLAKVTPSKKLANFANVGDIPVDLNLTKVNIPQYVPRKSQNELKALAASDPALKAKIMKRVRKTKLSTPKPSRPLQSTSGKGSPVSLSSETESSDYDSDSSYDSDASPPPEKSPLPPSRPQKAVEAVRYDTIKAVWLPRNKFAENEKILKGLADLWEVVRTIKDRWKTDRDAVKKALELKQDSELPLLRERVEKQLELMEAVLNAAVEFGHPDLLSACGQNTALMLVCYQFILEPVREGNYTGSFIKAVFKFLSLCTNLNGSISEKTGLSKLFTRSIKRGNEEIKLLTAKINENIAASDKKAKAARASDSKTAKAADSPKAPKQETEVVAGVKRARSNEGSVTPQAKRVASGTTAPGGKDSAAAKLGSVKKVAPASSSTPAVTAKPKTVKPAATTNFFAGLQSASKKPGTSNAAQAAKKVTAGATVDKKGAAAAMPTPARPAFSFAETMATLSKEKKEDDEKPNKKKSEETRPPETEEEKAKRLRKEERRKLRVRWKPDFELVETRTFSPDPSEISGKARNVRDVGNGREKEGFTLKKHMDMMEVDEDDDGQPMEQTYFDYREPTAVDFSTVPEDERCRNFERFGGYQKVDSPERAVQDNHEANTLMVHYLAKSDIPPNPREPADPYTGPQIETKNFGYPDSSCPWLLARLNQHSTTAPATVPQIDITALLQSFGQQPQQAPQPTPQPVSAPALPDLSTLQSIIANVNAASQQASAAQQQSFSWPSAPSQPASSATEPEQPSSLESILAALGAGVQASQPTTTTAPPIQPSQPPPPPPAPAPPTAAVPSSDVSALLASLMQNAQSGSSSTASPFQGLNLTTAAGGGGQDQTQGGNYYGSAPASSTDQYVSSAANGNDQGANGNGGKRKWQGNANKKFTHACRFWKEGKCKKGAECTFRHD</sequence>
<feature type="compositionally biased region" description="Pro residues" evidence="5">
    <location>
        <begin position="989"/>
        <end position="1007"/>
    </location>
</feature>
<feature type="zinc finger region" description="C3H1-type" evidence="4">
    <location>
        <begin position="1102"/>
        <end position="1122"/>
    </location>
</feature>
<feature type="region of interest" description="Disordered" evidence="5">
    <location>
        <begin position="897"/>
        <end position="916"/>
    </location>
</feature>
<evidence type="ECO:0000313" key="7">
    <source>
        <dbReference type="EMBL" id="KIW07837.1"/>
    </source>
</evidence>
<feature type="region of interest" description="Disordered" evidence="5">
    <location>
        <begin position="675"/>
        <end position="712"/>
    </location>
</feature>
<protein>
    <recommendedName>
        <fullName evidence="6">C3H1-type domain-containing protein</fullName>
    </recommendedName>
</protein>
<feature type="compositionally biased region" description="Low complexity" evidence="5">
    <location>
        <begin position="938"/>
        <end position="957"/>
    </location>
</feature>
<feature type="region of interest" description="Disordered" evidence="5">
    <location>
        <begin position="978"/>
        <end position="1012"/>
    </location>
</feature>
<feature type="compositionally biased region" description="Polar residues" evidence="5">
    <location>
        <begin position="160"/>
        <end position="184"/>
    </location>
</feature>
<evidence type="ECO:0000313" key="8">
    <source>
        <dbReference type="Proteomes" id="UP000053259"/>
    </source>
</evidence>
<reference evidence="7 8" key="1">
    <citation type="submission" date="2015-01" db="EMBL/GenBank/DDBJ databases">
        <title>The Genome Sequence of Ochroconis gallopava CBS43764.</title>
        <authorList>
            <consortium name="The Broad Institute Genomics Platform"/>
            <person name="Cuomo C."/>
            <person name="de Hoog S."/>
            <person name="Gorbushina A."/>
            <person name="Stielow B."/>
            <person name="Teixiera M."/>
            <person name="Abouelleil A."/>
            <person name="Chapman S.B."/>
            <person name="Priest M."/>
            <person name="Young S.K."/>
            <person name="Wortman J."/>
            <person name="Nusbaum C."/>
            <person name="Birren B."/>
        </authorList>
    </citation>
    <scope>NUCLEOTIDE SEQUENCE [LARGE SCALE GENOMIC DNA]</scope>
    <source>
        <strain evidence="7 8">CBS 43764</strain>
    </source>
</reference>
<feature type="region of interest" description="Disordered" evidence="5">
    <location>
        <begin position="1"/>
        <end position="84"/>
    </location>
</feature>
<feature type="compositionally biased region" description="Basic and acidic residues" evidence="5">
    <location>
        <begin position="524"/>
        <end position="536"/>
    </location>
</feature>
<feature type="compositionally biased region" description="Polar residues" evidence="5">
    <location>
        <begin position="32"/>
        <end position="63"/>
    </location>
</feature>
<dbReference type="OrthoDB" id="4347at2759"/>
<evidence type="ECO:0000259" key="6">
    <source>
        <dbReference type="PROSITE" id="PS50103"/>
    </source>
</evidence>
<dbReference type="PROSITE" id="PS50103">
    <property type="entry name" value="ZF_C3H1"/>
    <property type="match status" value="1"/>
</dbReference>
<evidence type="ECO:0000256" key="3">
    <source>
        <dbReference type="ARBA" id="ARBA00022833"/>
    </source>
</evidence>
<feature type="region of interest" description="Disordered" evidence="5">
    <location>
        <begin position="1026"/>
        <end position="1094"/>
    </location>
</feature>
<feature type="region of interest" description="Disordered" evidence="5">
    <location>
        <begin position="836"/>
        <end position="858"/>
    </location>
</feature>
<feature type="region of interest" description="Disordered" evidence="5">
    <location>
        <begin position="282"/>
        <end position="346"/>
    </location>
</feature>
<dbReference type="RefSeq" id="XP_016217706.1">
    <property type="nucleotide sequence ID" value="XM_016354694.1"/>
</dbReference>
<dbReference type="InterPro" id="IPR000571">
    <property type="entry name" value="Znf_CCCH"/>
</dbReference>
<feature type="compositionally biased region" description="Low complexity" evidence="5">
    <location>
        <begin position="978"/>
        <end position="988"/>
    </location>
</feature>
<dbReference type="EMBL" id="KN847532">
    <property type="protein sequence ID" value="KIW07837.1"/>
    <property type="molecule type" value="Genomic_DNA"/>
</dbReference>
<feature type="compositionally biased region" description="Acidic residues" evidence="5">
    <location>
        <begin position="765"/>
        <end position="774"/>
    </location>
</feature>